<keyword evidence="4" id="KW-1185">Reference proteome</keyword>
<organism evidence="3 4">
    <name type="scientific">Streptomyces zagrosensis</name>
    <dbReference type="NCBI Taxonomy" id="1042984"/>
    <lineage>
        <taxon>Bacteria</taxon>
        <taxon>Bacillati</taxon>
        <taxon>Actinomycetota</taxon>
        <taxon>Actinomycetes</taxon>
        <taxon>Kitasatosporales</taxon>
        <taxon>Streptomycetaceae</taxon>
        <taxon>Streptomyces</taxon>
    </lineage>
</organism>
<dbReference type="InterPro" id="IPR039422">
    <property type="entry name" value="MarR/SlyA-like"/>
</dbReference>
<sequence length="259" mass="28515">MAQQLDSATDHRQAADQGEAQRQERKQPYDPATQQRPTPPRVGAPPPSPAPTPDESADQPDRPVRSDQSDQPDRRPDQSNQRNQSNQPDQTGPLNAPDLSEQEPNAEAPKPGRALAHGWCALSALHSRLEAHIERALEAEAELSVREYSVLDVLSDQHDGEGGHLRMNQLADVVVLSQSATTRLVSRLEDRGLLIRYLCPTDRRGIYTNVSADGRKLLERARPVHDIALREALHDAAQRPELAPLVTAVRTLGPTSRPS</sequence>
<feature type="compositionally biased region" description="Basic and acidic residues" evidence="1">
    <location>
        <begin position="59"/>
        <end position="77"/>
    </location>
</feature>
<keyword evidence="3" id="KW-0238">DNA-binding</keyword>
<dbReference type="GO" id="GO:0006950">
    <property type="term" value="P:response to stress"/>
    <property type="evidence" value="ECO:0007669"/>
    <property type="project" value="TreeGrafter"/>
</dbReference>
<reference evidence="3 4" key="1">
    <citation type="submission" date="2020-08" db="EMBL/GenBank/DDBJ databases">
        <title>Genomic Encyclopedia of Type Strains, Phase III (KMG-III): the genomes of soil and plant-associated and newly described type strains.</title>
        <authorList>
            <person name="Whitman W."/>
        </authorList>
    </citation>
    <scope>NUCLEOTIDE SEQUENCE [LARGE SCALE GENOMIC DNA]</scope>
    <source>
        <strain evidence="3 4">CECT 8305</strain>
    </source>
</reference>
<dbReference type="Proteomes" id="UP000588098">
    <property type="component" value="Unassembled WGS sequence"/>
</dbReference>
<dbReference type="AlphaFoldDB" id="A0A7W9UXW1"/>
<feature type="compositionally biased region" description="Basic and acidic residues" evidence="1">
    <location>
        <begin position="8"/>
        <end position="28"/>
    </location>
</feature>
<evidence type="ECO:0000259" key="2">
    <source>
        <dbReference type="PROSITE" id="PS50995"/>
    </source>
</evidence>
<evidence type="ECO:0000256" key="1">
    <source>
        <dbReference type="SAM" id="MobiDB-lite"/>
    </source>
</evidence>
<name>A0A7W9UXW1_9ACTN</name>
<dbReference type="PANTHER" id="PTHR33164">
    <property type="entry name" value="TRANSCRIPTIONAL REGULATOR, MARR FAMILY"/>
    <property type="match status" value="1"/>
</dbReference>
<protein>
    <submittedName>
        <fullName evidence="3">DNA-binding MarR family transcriptional regulator</fullName>
    </submittedName>
</protein>
<feature type="region of interest" description="Disordered" evidence="1">
    <location>
        <begin position="1"/>
        <end position="112"/>
    </location>
</feature>
<dbReference type="InterPro" id="IPR036390">
    <property type="entry name" value="WH_DNA-bd_sf"/>
</dbReference>
<dbReference type="SMART" id="SM00347">
    <property type="entry name" value="HTH_MARR"/>
    <property type="match status" value="1"/>
</dbReference>
<proteinExistence type="predicted"/>
<feature type="compositionally biased region" description="Pro residues" evidence="1">
    <location>
        <begin position="37"/>
        <end position="52"/>
    </location>
</feature>
<feature type="domain" description="HTH marR-type" evidence="2">
    <location>
        <begin position="115"/>
        <end position="254"/>
    </location>
</feature>
<dbReference type="Gene3D" id="1.10.10.10">
    <property type="entry name" value="Winged helix-like DNA-binding domain superfamily/Winged helix DNA-binding domain"/>
    <property type="match status" value="1"/>
</dbReference>
<gene>
    <name evidence="3" type="ORF">FHS42_001180</name>
</gene>
<dbReference type="GO" id="GO:0003677">
    <property type="term" value="F:DNA binding"/>
    <property type="evidence" value="ECO:0007669"/>
    <property type="project" value="UniProtKB-KW"/>
</dbReference>
<dbReference type="InterPro" id="IPR036388">
    <property type="entry name" value="WH-like_DNA-bd_sf"/>
</dbReference>
<dbReference type="PROSITE" id="PS50995">
    <property type="entry name" value="HTH_MARR_2"/>
    <property type="match status" value="1"/>
</dbReference>
<evidence type="ECO:0000313" key="4">
    <source>
        <dbReference type="Proteomes" id="UP000588098"/>
    </source>
</evidence>
<dbReference type="SUPFAM" id="SSF46785">
    <property type="entry name" value="Winged helix' DNA-binding domain"/>
    <property type="match status" value="1"/>
</dbReference>
<dbReference type="Pfam" id="PF12802">
    <property type="entry name" value="MarR_2"/>
    <property type="match status" value="1"/>
</dbReference>
<dbReference type="InterPro" id="IPR000835">
    <property type="entry name" value="HTH_MarR-typ"/>
</dbReference>
<dbReference type="PANTHER" id="PTHR33164:SF99">
    <property type="entry name" value="MARR FAMILY REGULATORY PROTEIN"/>
    <property type="match status" value="1"/>
</dbReference>
<comment type="caution">
    <text evidence="3">The sequence shown here is derived from an EMBL/GenBank/DDBJ whole genome shotgun (WGS) entry which is preliminary data.</text>
</comment>
<feature type="compositionally biased region" description="Polar residues" evidence="1">
    <location>
        <begin position="80"/>
        <end position="93"/>
    </location>
</feature>
<accession>A0A7W9UXW1</accession>
<dbReference type="GO" id="GO:0003700">
    <property type="term" value="F:DNA-binding transcription factor activity"/>
    <property type="evidence" value="ECO:0007669"/>
    <property type="project" value="InterPro"/>
</dbReference>
<evidence type="ECO:0000313" key="3">
    <source>
        <dbReference type="EMBL" id="MBB5934154.1"/>
    </source>
</evidence>
<dbReference type="EMBL" id="JACHJL010000002">
    <property type="protein sequence ID" value="MBB5934154.1"/>
    <property type="molecule type" value="Genomic_DNA"/>
</dbReference>